<dbReference type="EMBL" id="MFAY01000024">
    <property type="protein sequence ID" value="OGD88872.1"/>
    <property type="molecule type" value="Genomic_DNA"/>
</dbReference>
<comment type="caution">
    <text evidence="1">The sequence shown here is derived from an EMBL/GenBank/DDBJ whole genome shotgun (WGS) entry which is preliminary data.</text>
</comment>
<name>A0A1F5GAF9_9BACT</name>
<protein>
    <submittedName>
        <fullName evidence="1">Uncharacterized protein</fullName>
    </submittedName>
</protein>
<evidence type="ECO:0000313" key="1">
    <source>
        <dbReference type="EMBL" id="OGD88872.1"/>
    </source>
</evidence>
<proteinExistence type="predicted"/>
<reference evidence="1 2" key="1">
    <citation type="journal article" date="2016" name="Nat. Commun.">
        <title>Thousands of microbial genomes shed light on interconnected biogeochemical processes in an aquifer system.</title>
        <authorList>
            <person name="Anantharaman K."/>
            <person name="Brown C.T."/>
            <person name="Hug L.A."/>
            <person name="Sharon I."/>
            <person name="Castelle C.J."/>
            <person name="Probst A.J."/>
            <person name="Thomas B.C."/>
            <person name="Singh A."/>
            <person name="Wilkins M.J."/>
            <person name="Karaoz U."/>
            <person name="Brodie E.L."/>
            <person name="Williams K.H."/>
            <person name="Hubbard S.S."/>
            <person name="Banfield J.F."/>
        </authorList>
    </citation>
    <scope>NUCLEOTIDE SEQUENCE [LARGE SCALE GENOMIC DNA]</scope>
</reference>
<accession>A0A1F5GAF9</accession>
<dbReference type="AlphaFoldDB" id="A0A1F5GAF9"/>
<gene>
    <name evidence="1" type="ORF">A2693_04385</name>
</gene>
<sequence length="143" mass="15745">MTEGAENLPIIIKGNKGEQADSANREINPVILGENQKKYHFVKEGSLTYIVDEVGNKVSDGYHEFEIFKAEAEGGSEIRGILAGLGAMRRVLSPPTEDNPRFRASEEEFHALQYRPDLGGFFTTRTGAMQHIVGHDGKPASKD</sequence>
<evidence type="ECO:0000313" key="2">
    <source>
        <dbReference type="Proteomes" id="UP000178577"/>
    </source>
</evidence>
<dbReference type="Proteomes" id="UP000178577">
    <property type="component" value="Unassembled WGS sequence"/>
</dbReference>
<organism evidence="1 2">
    <name type="scientific">Candidatus Curtissbacteria bacterium RIFCSPHIGHO2_01_FULL_40_12</name>
    <dbReference type="NCBI Taxonomy" id="1797710"/>
    <lineage>
        <taxon>Bacteria</taxon>
        <taxon>Candidatus Curtissiibacteriota</taxon>
    </lineage>
</organism>